<proteinExistence type="predicted"/>
<dbReference type="InterPro" id="IPR027417">
    <property type="entry name" value="P-loop_NTPase"/>
</dbReference>
<reference evidence="1" key="1">
    <citation type="journal article" date="2021" name="PeerJ">
        <title>Extensive microbial diversity within the chicken gut microbiome revealed by metagenomics and culture.</title>
        <authorList>
            <person name="Gilroy R."/>
            <person name="Ravi A."/>
            <person name="Getino M."/>
            <person name="Pursley I."/>
            <person name="Horton D.L."/>
            <person name="Alikhan N.F."/>
            <person name="Baker D."/>
            <person name="Gharbi K."/>
            <person name="Hall N."/>
            <person name="Watson M."/>
            <person name="Adriaenssens E.M."/>
            <person name="Foster-Nyarko E."/>
            <person name="Jarju S."/>
            <person name="Secka A."/>
            <person name="Antonio M."/>
            <person name="Oren A."/>
            <person name="Chaudhuri R.R."/>
            <person name="La Ragione R."/>
            <person name="Hildebrand F."/>
            <person name="Pallen M.J."/>
        </authorList>
    </citation>
    <scope>NUCLEOTIDE SEQUENCE</scope>
    <source>
        <strain evidence="1">CHK179-28034</strain>
    </source>
</reference>
<sequence length="200" mass="22571">MKCNYITIEREYGSGGTKIARRLAEECGIACYGAEILEAVSRKNGISVDQIQHLEESVSGSFLYTLFVMSKVQSGDSDMLSGEGKVFVEEQRAIEYFAGQGPAVFLGHCASEALKKHSGVVKVFIRANNEEKKKRIMADYHIPEQDVESTRKRYDNKRSKYYYGNTTRHWNDMKNYDIVLDSSQLGIEGCVAVLKGLFRK</sequence>
<dbReference type="Gene3D" id="3.40.50.300">
    <property type="entry name" value="P-loop containing nucleotide triphosphate hydrolases"/>
    <property type="match status" value="1"/>
</dbReference>
<dbReference type="AlphaFoldDB" id="A0A9D2EM47"/>
<gene>
    <name evidence="1" type="ORF">H9968_10005</name>
</gene>
<dbReference type="EMBL" id="DXBR01000090">
    <property type="protein sequence ID" value="HIZ40228.1"/>
    <property type="molecule type" value="Genomic_DNA"/>
</dbReference>
<name>A0A9D2EM47_9FIRM</name>
<dbReference type="SUPFAM" id="SSF52540">
    <property type="entry name" value="P-loop containing nucleoside triphosphate hydrolases"/>
    <property type="match status" value="1"/>
</dbReference>
<evidence type="ECO:0000313" key="1">
    <source>
        <dbReference type="EMBL" id="HIZ40228.1"/>
    </source>
</evidence>
<dbReference type="Proteomes" id="UP000824049">
    <property type="component" value="Unassembled WGS sequence"/>
</dbReference>
<reference evidence="1" key="2">
    <citation type="submission" date="2021-04" db="EMBL/GenBank/DDBJ databases">
        <authorList>
            <person name="Gilroy R."/>
        </authorList>
    </citation>
    <scope>NUCLEOTIDE SEQUENCE</scope>
    <source>
        <strain evidence="1">CHK179-28034</strain>
    </source>
</reference>
<keyword evidence="1" id="KW-0418">Kinase</keyword>
<dbReference type="GO" id="GO:0016301">
    <property type="term" value="F:kinase activity"/>
    <property type="evidence" value="ECO:0007669"/>
    <property type="project" value="UniProtKB-KW"/>
</dbReference>
<keyword evidence="1" id="KW-0808">Transferase</keyword>
<protein>
    <submittedName>
        <fullName evidence="1">Cytidylate kinase-like family protein</fullName>
    </submittedName>
</protein>
<accession>A0A9D2EM47</accession>
<organism evidence="1 2">
    <name type="scientific">Candidatus Anaerobutyricum stercoris</name>
    <dbReference type="NCBI Taxonomy" id="2838457"/>
    <lineage>
        <taxon>Bacteria</taxon>
        <taxon>Bacillati</taxon>
        <taxon>Bacillota</taxon>
        <taxon>Clostridia</taxon>
        <taxon>Lachnospirales</taxon>
        <taxon>Lachnospiraceae</taxon>
        <taxon>Anaerobutyricum</taxon>
    </lineage>
</organism>
<comment type="caution">
    <text evidence="1">The sequence shown here is derived from an EMBL/GenBank/DDBJ whole genome shotgun (WGS) entry which is preliminary data.</text>
</comment>
<dbReference type="Pfam" id="PF13189">
    <property type="entry name" value="Cytidylate_kin2"/>
    <property type="match status" value="1"/>
</dbReference>
<evidence type="ECO:0000313" key="2">
    <source>
        <dbReference type="Proteomes" id="UP000824049"/>
    </source>
</evidence>